<protein>
    <recommendedName>
        <fullName evidence="2">Histidine kinase domain-containing protein</fullName>
    </recommendedName>
</protein>
<dbReference type="InterPro" id="IPR050640">
    <property type="entry name" value="Bact_2-comp_sensor_kinase"/>
</dbReference>
<name>A0ABP7WNS5_9SPHI</name>
<dbReference type="InterPro" id="IPR010559">
    <property type="entry name" value="Sig_transdc_His_kin_internal"/>
</dbReference>
<dbReference type="Pfam" id="PF06580">
    <property type="entry name" value="His_kinase"/>
    <property type="match status" value="1"/>
</dbReference>
<dbReference type="Proteomes" id="UP001500841">
    <property type="component" value="Unassembled WGS sequence"/>
</dbReference>
<accession>A0ABP7WNS5</accession>
<reference evidence="4" key="1">
    <citation type="journal article" date="2019" name="Int. J. Syst. Evol. Microbiol.">
        <title>The Global Catalogue of Microorganisms (GCM) 10K type strain sequencing project: providing services to taxonomists for standard genome sequencing and annotation.</title>
        <authorList>
            <consortium name="The Broad Institute Genomics Platform"/>
            <consortium name="The Broad Institute Genome Sequencing Center for Infectious Disease"/>
            <person name="Wu L."/>
            <person name="Ma J."/>
        </authorList>
    </citation>
    <scope>NUCLEOTIDE SEQUENCE [LARGE SCALE GENOMIC DNA]</scope>
    <source>
        <strain evidence="4">JCM 17085</strain>
    </source>
</reference>
<evidence type="ECO:0000313" key="4">
    <source>
        <dbReference type="Proteomes" id="UP001500841"/>
    </source>
</evidence>
<keyword evidence="1" id="KW-0472">Membrane</keyword>
<keyword evidence="4" id="KW-1185">Reference proteome</keyword>
<dbReference type="Pfam" id="PF02518">
    <property type="entry name" value="HATPase_c"/>
    <property type="match status" value="1"/>
</dbReference>
<gene>
    <name evidence="3" type="ORF">GCM10022392_12230</name>
</gene>
<feature type="transmembrane region" description="Helical" evidence="1">
    <location>
        <begin position="309"/>
        <end position="327"/>
    </location>
</feature>
<dbReference type="Gene3D" id="3.30.565.10">
    <property type="entry name" value="Histidine kinase-like ATPase, C-terminal domain"/>
    <property type="match status" value="1"/>
</dbReference>
<evidence type="ECO:0000313" key="3">
    <source>
        <dbReference type="EMBL" id="GAA4091826.1"/>
    </source>
</evidence>
<dbReference type="EMBL" id="BAABCV010000004">
    <property type="protein sequence ID" value="GAA4091826.1"/>
    <property type="molecule type" value="Genomic_DNA"/>
</dbReference>
<dbReference type="PANTHER" id="PTHR34220:SF7">
    <property type="entry name" value="SENSOR HISTIDINE KINASE YPDA"/>
    <property type="match status" value="1"/>
</dbReference>
<comment type="caution">
    <text evidence="3">The sequence shown here is derived from an EMBL/GenBank/DDBJ whole genome shotgun (WGS) entry which is preliminary data.</text>
</comment>
<evidence type="ECO:0000256" key="1">
    <source>
        <dbReference type="SAM" id="Phobius"/>
    </source>
</evidence>
<dbReference type="PANTHER" id="PTHR34220">
    <property type="entry name" value="SENSOR HISTIDINE KINASE YPDA"/>
    <property type="match status" value="1"/>
</dbReference>
<keyword evidence="1" id="KW-1133">Transmembrane helix</keyword>
<proteinExistence type="predicted"/>
<dbReference type="InterPro" id="IPR036890">
    <property type="entry name" value="HATPase_C_sf"/>
</dbReference>
<evidence type="ECO:0000259" key="2">
    <source>
        <dbReference type="PROSITE" id="PS50109"/>
    </source>
</evidence>
<feature type="domain" description="Histidine kinase" evidence="2">
    <location>
        <begin position="446"/>
        <end position="544"/>
    </location>
</feature>
<dbReference type="InterPro" id="IPR005467">
    <property type="entry name" value="His_kinase_dom"/>
</dbReference>
<sequence length="545" mass="61830">MGTGGPFIYTVPDSQLFIALNYKQHRASVERNQAPVSPIMLGVKLNPDLADYGSAPLTSITKSYSGYIIADSSDAILIAAGITGDNIKDYEYHIVENDSIEVVPWSPIPRLEQNYGADRPYGFIGKFNAPGKQLLVEVKNKHNYGIRDGIVFDWRVNYKPVVTEIMVNLVPNGTNRIDYFNLNFIKMNKGYATRFDKAGMPLNFKFPVDSVENIRLSFKSHPTVPYSIYLTKDINGKRDTTLLEVYLLNNFLGNYLDIASNNFNKSGKYQFIIQRNSELNYWGEDQKLRIPFEVLSPPTAEKKILLKQLMPYIVGALVLIGLLFWLYRRQANIKLARSVQAKQNVNLKMRSIRAQLNPHFMFNALTSIQNLVNKKDMEGANHYLSRFASLTRKVLNTGERELISLEDELKILDDYLQMEQLRFGFRYRIEADAQINQANTEVPAMLLQPFVENAVKHGVSDLRDRGEVVVAVRKENKNLRLIITDNGIGFQPKAEAQNGNSFGLKLSEERIELLNQLYTGSPFSLSIDSDADGTMVVITLTDWIS</sequence>
<organism evidence="3 4">
    <name type="scientific">Mucilaginibacter panaciglaebae</name>
    <dbReference type="NCBI Taxonomy" id="502331"/>
    <lineage>
        <taxon>Bacteria</taxon>
        <taxon>Pseudomonadati</taxon>
        <taxon>Bacteroidota</taxon>
        <taxon>Sphingobacteriia</taxon>
        <taxon>Sphingobacteriales</taxon>
        <taxon>Sphingobacteriaceae</taxon>
        <taxon>Mucilaginibacter</taxon>
    </lineage>
</organism>
<dbReference type="SUPFAM" id="SSF55874">
    <property type="entry name" value="ATPase domain of HSP90 chaperone/DNA topoisomerase II/histidine kinase"/>
    <property type="match status" value="1"/>
</dbReference>
<dbReference type="PROSITE" id="PS50109">
    <property type="entry name" value="HIS_KIN"/>
    <property type="match status" value="1"/>
</dbReference>
<keyword evidence="1" id="KW-0812">Transmembrane</keyword>
<dbReference type="InterPro" id="IPR003594">
    <property type="entry name" value="HATPase_dom"/>
</dbReference>